<evidence type="ECO:0000313" key="2">
    <source>
        <dbReference type="EMBL" id="KAK1738209.1"/>
    </source>
</evidence>
<proteinExistence type="predicted"/>
<evidence type="ECO:0000256" key="1">
    <source>
        <dbReference type="SAM" id="MobiDB-lite"/>
    </source>
</evidence>
<dbReference type="AlphaFoldDB" id="A0AAD9D9U4"/>
<evidence type="ECO:0008006" key="4">
    <source>
        <dbReference type="Google" id="ProtNLM"/>
    </source>
</evidence>
<dbReference type="Gene3D" id="3.40.50.150">
    <property type="entry name" value="Vaccinia Virus protein VP39"/>
    <property type="match status" value="1"/>
</dbReference>
<name>A0AAD9D9U4_9STRA</name>
<evidence type="ECO:0000313" key="3">
    <source>
        <dbReference type="Proteomes" id="UP001224775"/>
    </source>
</evidence>
<keyword evidence="3" id="KW-1185">Reference proteome</keyword>
<dbReference type="EMBL" id="JATAAI010000021">
    <property type="protein sequence ID" value="KAK1738209.1"/>
    <property type="molecule type" value="Genomic_DNA"/>
</dbReference>
<feature type="region of interest" description="Disordered" evidence="1">
    <location>
        <begin position="57"/>
        <end position="82"/>
    </location>
</feature>
<dbReference type="Proteomes" id="UP001224775">
    <property type="component" value="Unassembled WGS sequence"/>
</dbReference>
<feature type="compositionally biased region" description="Polar residues" evidence="1">
    <location>
        <begin position="57"/>
        <end position="67"/>
    </location>
</feature>
<protein>
    <recommendedName>
        <fullName evidence="4">Rhamnosyl O-methyltransferase</fullName>
    </recommendedName>
</protein>
<sequence>MLRKREPIGRQMNPGPSGDKYGVKENNMRGNICTKSALLCLISYLIGCFSGNSLSSFTTPSCSPKSSITEDKYQQEKKSHDGQYDHDAVMSNINVFQKLFESTDKTWRHGYHWFYGRHLHRYRGKKNLAILEIGSRRGDSALAWKEYFGSNANIDMITYGGNNDSHKFDNPTINCANDESCGRIHTFYCDQSDAERLEKEVIAARPDGWDVVIDDGSHVPAHNIISFEVLWKHVRPGGVYVVEDIETSYYPKSTGDDTIMEIGFARNVMFVRKALKGTDSGGKSYDDYPKKTAILPGINLVHDTIKETLAIFREQSKLLDKWRP</sequence>
<comment type="caution">
    <text evidence="2">The sequence shown here is derived from an EMBL/GenBank/DDBJ whole genome shotgun (WGS) entry which is preliminary data.</text>
</comment>
<feature type="compositionally biased region" description="Basic and acidic residues" evidence="1">
    <location>
        <begin position="68"/>
        <end position="82"/>
    </location>
</feature>
<dbReference type="InterPro" id="IPR029063">
    <property type="entry name" value="SAM-dependent_MTases_sf"/>
</dbReference>
<dbReference type="SUPFAM" id="SSF53335">
    <property type="entry name" value="S-adenosyl-L-methionine-dependent methyltransferases"/>
    <property type="match status" value="1"/>
</dbReference>
<accession>A0AAD9D9U4</accession>
<feature type="region of interest" description="Disordered" evidence="1">
    <location>
        <begin position="1"/>
        <end position="23"/>
    </location>
</feature>
<organism evidence="2 3">
    <name type="scientific">Skeletonema marinoi</name>
    <dbReference type="NCBI Taxonomy" id="267567"/>
    <lineage>
        <taxon>Eukaryota</taxon>
        <taxon>Sar</taxon>
        <taxon>Stramenopiles</taxon>
        <taxon>Ochrophyta</taxon>
        <taxon>Bacillariophyta</taxon>
        <taxon>Coscinodiscophyceae</taxon>
        <taxon>Thalassiosirophycidae</taxon>
        <taxon>Thalassiosirales</taxon>
        <taxon>Skeletonemataceae</taxon>
        <taxon>Skeletonema</taxon>
        <taxon>Skeletonema marinoi-dohrnii complex</taxon>
    </lineage>
</organism>
<reference evidence="2" key="1">
    <citation type="submission" date="2023-06" db="EMBL/GenBank/DDBJ databases">
        <title>Survivors Of The Sea: Transcriptome response of Skeletonema marinoi to long-term dormancy.</title>
        <authorList>
            <person name="Pinder M.I.M."/>
            <person name="Kourtchenko O."/>
            <person name="Robertson E.K."/>
            <person name="Larsson T."/>
            <person name="Maumus F."/>
            <person name="Osuna-Cruz C.M."/>
            <person name="Vancaester E."/>
            <person name="Stenow R."/>
            <person name="Vandepoele K."/>
            <person name="Ploug H."/>
            <person name="Bruchert V."/>
            <person name="Godhe A."/>
            <person name="Topel M."/>
        </authorList>
    </citation>
    <scope>NUCLEOTIDE SEQUENCE</scope>
    <source>
        <strain evidence="2">R05AC</strain>
    </source>
</reference>
<gene>
    <name evidence="2" type="ORF">QTG54_010878</name>
</gene>